<comment type="caution">
    <text evidence="1">The sequence shown here is derived from an EMBL/GenBank/DDBJ whole genome shotgun (WGS) entry which is preliminary data.</text>
</comment>
<proteinExistence type="predicted"/>
<dbReference type="EMBL" id="LPUF01000001">
    <property type="protein sequence ID" value="OQK16433.1"/>
    <property type="molecule type" value="Genomic_DNA"/>
</dbReference>
<dbReference type="Proteomes" id="UP000191980">
    <property type="component" value="Unassembled WGS sequence"/>
</dbReference>
<sequence length="122" mass="13168">MLQCVEQCGIVAMALSSGAAMSGNDKTVARPTMNYPKQPGRSGMLFMPDVSMLQCVKHCGIVAMALSSGAAMSGNDKTVARPTMNYPKQPGRSGKLFCPTFRCSNVINIVELLPWLYHRALL</sequence>
<evidence type="ECO:0000313" key="2">
    <source>
        <dbReference type="Proteomes" id="UP000191980"/>
    </source>
</evidence>
<name>A0A1V8M4V3_9GAMM</name>
<keyword evidence="2" id="KW-1185">Reference proteome</keyword>
<protein>
    <submittedName>
        <fullName evidence="1">Uncharacterized protein</fullName>
    </submittedName>
</protein>
<reference evidence="1 2" key="1">
    <citation type="submission" date="2015-12" db="EMBL/GenBank/DDBJ databases">
        <authorList>
            <person name="Shamseldin A."/>
            <person name="Moawad H."/>
            <person name="Abd El-Rahim W.M."/>
            <person name="Sadowsky M.J."/>
        </authorList>
    </citation>
    <scope>NUCLEOTIDE SEQUENCE [LARGE SCALE GENOMIC DNA]</scope>
    <source>
        <strain evidence="1 2">WF1</strain>
    </source>
</reference>
<accession>A0A1V8M4V3</accession>
<gene>
    <name evidence="1" type="ORF">AU255_00545</name>
</gene>
<dbReference type="STRING" id="1420851.AU255_00545"/>
<organism evidence="1 2">
    <name type="scientific">Methyloprofundus sedimenti</name>
    <dbReference type="NCBI Taxonomy" id="1420851"/>
    <lineage>
        <taxon>Bacteria</taxon>
        <taxon>Pseudomonadati</taxon>
        <taxon>Pseudomonadota</taxon>
        <taxon>Gammaproteobacteria</taxon>
        <taxon>Methylococcales</taxon>
        <taxon>Methylococcaceae</taxon>
        <taxon>Methyloprofundus</taxon>
    </lineage>
</organism>
<evidence type="ECO:0000313" key="1">
    <source>
        <dbReference type="EMBL" id="OQK16433.1"/>
    </source>
</evidence>
<dbReference type="AlphaFoldDB" id="A0A1V8M4V3"/>